<dbReference type="EMBL" id="OV696687">
    <property type="protein sequence ID" value="CAH1253316.1"/>
    <property type="molecule type" value="Genomic_DNA"/>
</dbReference>
<accession>A0A8J9ZH25</accession>
<organism evidence="3 4">
    <name type="scientific">Branchiostoma lanceolatum</name>
    <name type="common">Common lancelet</name>
    <name type="synonym">Amphioxus lanceolatum</name>
    <dbReference type="NCBI Taxonomy" id="7740"/>
    <lineage>
        <taxon>Eukaryota</taxon>
        <taxon>Metazoa</taxon>
        <taxon>Chordata</taxon>
        <taxon>Cephalochordata</taxon>
        <taxon>Leptocardii</taxon>
        <taxon>Amphioxiformes</taxon>
        <taxon>Branchiostomatidae</taxon>
        <taxon>Branchiostoma</taxon>
    </lineage>
</organism>
<evidence type="ECO:0000313" key="4">
    <source>
        <dbReference type="Proteomes" id="UP000838412"/>
    </source>
</evidence>
<evidence type="ECO:0000259" key="2">
    <source>
        <dbReference type="Pfam" id="PF00535"/>
    </source>
</evidence>
<dbReference type="SUPFAM" id="SSF53448">
    <property type="entry name" value="Nucleotide-diphospho-sugar transferases"/>
    <property type="match status" value="1"/>
</dbReference>
<dbReference type="InterPro" id="IPR029044">
    <property type="entry name" value="Nucleotide-diphossugar_trans"/>
</dbReference>
<reference evidence="3" key="1">
    <citation type="submission" date="2022-01" db="EMBL/GenBank/DDBJ databases">
        <authorList>
            <person name="Braso-Vives M."/>
        </authorList>
    </citation>
    <scope>NUCLEOTIDE SEQUENCE</scope>
</reference>
<proteinExistence type="predicted"/>
<protein>
    <submittedName>
        <fullName evidence="3">B4GALNT2 protein</fullName>
    </submittedName>
</protein>
<sequence length="550" mass="62404">MISVVTSGTSREFTFYGGTVVAYIRCCSILSDITLFLLPNKVGPVVDMTGTGPGKFRLKCWTGSLRQLMLAGVVVIVCLLIFGGHYQWKEIHRKSSSELGKMDMIAESVENIPFTWRNETLSLLHDKSQCDCSKSQHNLWKDVDEKDRAATIERRSKELTKYNQRVESSKETLMIVDGAAPLSYPVRGLTVVPEGTVELPGLVVLDETARQEYEVQLQTTDFGVLDTVAEVAQAQLEGLRTKSLTIRSKSLSRLNRQLQFIVYTNTVYDIDATEIITFRYLHHRVSIPLRIRVRTVPFLYDPGPDNDISAKITIITKTFIRYASIRKLLSSIREFYPNIRVVVADDSHPVENLQAENVDHFVMPFAAGWFAGRNLAVSQVTTPYLLWVDDDFVFVPETKLENLLEVLENTKLDLVAGTVGRTGIRYTKMDIVPGDENGDCLRIHDLHHWGPVPGFPQCRLSTRVTNFFLARTDSVRAVGFDPVYTRSAHTQFFMAAIGRLRVASCDHVRIDHVSDKPAEYKKFRNEGGDYTKVSQRHEFFKHSIQCWVNR</sequence>
<dbReference type="AlphaFoldDB" id="A0A8J9ZH25"/>
<feature type="transmembrane region" description="Helical" evidence="1">
    <location>
        <begin position="68"/>
        <end position="88"/>
    </location>
</feature>
<dbReference type="Gene3D" id="3.90.550.10">
    <property type="entry name" value="Spore Coat Polysaccharide Biosynthesis Protein SpsA, Chain A"/>
    <property type="match status" value="1"/>
</dbReference>
<dbReference type="CDD" id="cd00761">
    <property type="entry name" value="Glyco_tranf_GTA_type"/>
    <property type="match status" value="1"/>
</dbReference>
<dbReference type="OrthoDB" id="2139606at2759"/>
<dbReference type="Pfam" id="PF00535">
    <property type="entry name" value="Glycos_transf_2"/>
    <property type="match status" value="1"/>
</dbReference>
<dbReference type="PANTHER" id="PTHR15046">
    <property type="entry name" value="GLYCO_TRANS_2-LIKE DOMAIN-CONTAINING PROTEIN"/>
    <property type="match status" value="1"/>
</dbReference>
<name>A0A8J9ZH25_BRALA</name>
<keyword evidence="1" id="KW-1133">Transmembrane helix</keyword>
<keyword evidence="1" id="KW-0812">Transmembrane</keyword>
<dbReference type="Proteomes" id="UP000838412">
    <property type="component" value="Chromosome 2"/>
</dbReference>
<keyword evidence="4" id="KW-1185">Reference proteome</keyword>
<keyword evidence="1" id="KW-0472">Membrane</keyword>
<gene>
    <name evidence="3" type="primary">B4GALNT2</name>
    <name evidence="3" type="ORF">BLAG_LOCUS13126</name>
</gene>
<dbReference type="InterPro" id="IPR001173">
    <property type="entry name" value="Glyco_trans_2-like"/>
</dbReference>
<feature type="domain" description="Glycosyltransferase 2-like" evidence="2">
    <location>
        <begin position="313"/>
        <end position="423"/>
    </location>
</feature>
<evidence type="ECO:0000256" key="1">
    <source>
        <dbReference type="SAM" id="Phobius"/>
    </source>
</evidence>
<evidence type="ECO:0000313" key="3">
    <source>
        <dbReference type="EMBL" id="CAH1253316.1"/>
    </source>
</evidence>
<dbReference type="PANTHER" id="PTHR15046:SF3">
    <property type="entry name" value="BETA-1,4 N-ACETYLGALACTOSAMINYLTRANSFERASE 2-LIKE"/>
    <property type="match status" value="1"/>
</dbReference>